<evidence type="ECO:0008006" key="4">
    <source>
        <dbReference type="Google" id="ProtNLM"/>
    </source>
</evidence>
<reference evidence="3" key="1">
    <citation type="submission" date="2017-01" db="EMBL/GenBank/DDBJ databases">
        <title>Comparative genomics of anhydrobiosis in the tardigrade Hypsibius dujardini.</title>
        <authorList>
            <person name="Yoshida Y."/>
            <person name="Koutsovoulos G."/>
            <person name="Laetsch D."/>
            <person name="Stevens L."/>
            <person name="Kumar S."/>
            <person name="Horikawa D."/>
            <person name="Ishino K."/>
            <person name="Komine S."/>
            <person name="Tomita M."/>
            <person name="Blaxter M."/>
            <person name="Arakawa K."/>
        </authorList>
    </citation>
    <scope>NUCLEOTIDE SEQUENCE [LARGE SCALE GENOMIC DNA]</scope>
    <source>
        <strain evidence="3">Z151</strain>
    </source>
</reference>
<dbReference type="AlphaFoldDB" id="A0A9X6RPH6"/>
<evidence type="ECO:0000256" key="1">
    <source>
        <dbReference type="SAM" id="MobiDB-lite"/>
    </source>
</evidence>
<dbReference type="GO" id="GO:0003676">
    <property type="term" value="F:nucleic acid binding"/>
    <property type="evidence" value="ECO:0007669"/>
    <property type="project" value="InterPro"/>
</dbReference>
<evidence type="ECO:0000313" key="3">
    <source>
        <dbReference type="Proteomes" id="UP000192578"/>
    </source>
</evidence>
<feature type="region of interest" description="Disordered" evidence="1">
    <location>
        <begin position="1"/>
        <end position="21"/>
    </location>
</feature>
<accession>A0A9X6RPH6</accession>
<dbReference type="OrthoDB" id="9981685at2759"/>
<dbReference type="PANTHER" id="PTHR46068:SF1">
    <property type="entry name" value="TRANSPOSASE IS30-LIKE HTH DOMAIN-CONTAINING PROTEIN"/>
    <property type="match status" value="1"/>
</dbReference>
<comment type="caution">
    <text evidence="2">The sequence shown here is derived from an EMBL/GenBank/DDBJ whole genome shotgun (WGS) entry which is preliminary data.</text>
</comment>
<organism evidence="2 3">
    <name type="scientific">Hypsibius exemplaris</name>
    <name type="common">Freshwater tardigrade</name>
    <dbReference type="NCBI Taxonomy" id="2072580"/>
    <lineage>
        <taxon>Eukaryota</taxon>
        <taxon>Metazoa</taxon>
        <taxon>Ecdysozoa</taxon>
        <taxon>Tardigrada</taxon>
        <taxon>Eutardigrada</taxon>
        <taxon>Parachela</taxon>
        <taxon>Hypsibioidea</taxon>
        <taxon>Hypsibiidae</taxon>
        <taxon>Hypsibius</taxon>
    </lineage>
</organism>
<proteinExistence type="predicted"/>
<dbReference type="PANTHER" id="PTHR46068">
    <property type="entry name" value="PROTEIN CBG27172"/>
    <property type="match status" value="1"/>
</dbReference>
<name>A0A9X6RPH6_HYPEX</name>
<sequence>MVKEFAAGVEEKPKKKQKHPWKKIDRKMAATIIRRLTIAATSHTINELAETFKISSTAIRKLMKKKGIKVYKMQKRNLIPKTQKEIRKICCNRFRKRYRTADLDRFLFADECYVTLQKFHNHQNNRCYGKSFELIPDRKKFLQIPKTPLSAMIFGAVSREGRTPLIVLKSGFRLNRFTYKDKCLEIVRQSLPCKLDPKTVIFCQGKAPCHAAGSVQKYLRETFPAFVPNASMPPNSPDLNVLDYCIWSILKQRLNKYGLISNFTKLKKILQKEWTAIPQEVIRDAVDSWLSRVRRVEKADGGHIESK</sequence>
<dbReference type="Proteomes" id="UP000192578">
    <property type="component" value="Unassembled WGS sequence"/>
</dbReference>
<gene>
    <name evidence="2" type="ORF">BV898_19486</name>
</gene>
<dbReference type="Gene3D" id="3.30.420.10">
    <property type="entry name" value="Ribonuclease H-like superfamily/Ribonuclease H"/>
    <property type="match status" value="1"/>
</dbReference>
<feature type="compositionally biased region" description="Basic and acidic residues" evidence="1">
    <location>
        <begin position="1"/>
        <end position="13"/>
    </location>
</feature>
<evidence type="ECO:0000313" key="2">
    <source>
        <dbReference type="EMBL" id="OWA55102.1"/>
    </source>
</evidence>
<dbReference type="InterPro" id="IPR036397">
    <property type="entry name" value="RNaseH_sf"/>
</dbReference>
<keyword evidence="3" id="KW-1185">Reference proteome</keyword>
<dbReference type="EMBL" id="MTYJ01000541">
    <property type="protein sequence ID" value="OWA55102.1"/>
    <property type="molecule type" value="Genomic_DNA"/>
</dbReference>
<protein>
    <recommendedName>
        <fullName evidence="4">Tc1-like transposase DDE domain-containing protein</fullName>
    </recommendedName>
</protein>